<evidence type="ECO:0000256" key="1">
    <source>
        <dbReference type="SAM" id="SignalP"/>
    </source>
</evidence>
<accession>A0A6B0UCG6</accession>
<keyword evidence="1" id="KW-0732">Signal</keyword>
<feature type="signal peptide" evidence="1">
    <location>
        <begin position="1"/>
        <end position="27"/>
    </location>
</feature>
<dbReference type="AlphaFoldDB" id="A0A6B0UCG6"/>
<dbReference type="EMBL" id="GIFC01004547">
    <property type="protein sequence ID" value="MXU86630.1"/>
    <property type="molecule type" value="Transcribed_RNA"/>
</dbReference>
<evidence type="ECO:0000313" key="2">
    <source>
        <dbReference type="EMBL" id="MXU86630.1"/>
    </source>
</evidence>
<feature type="chain" id="PRO_5025585207" evidence="1">
    <location>
        <begin position="28"/>
        <end position="92"/>
    </location>
</feature>
<reference evidence="2" key="1">
    <citation type="submission" date="2019-12" db="EMBL/GenBank/DDBJ databases">
        <title>An insight into the sialome of adult female Ixodes ricinus ticks feeding for 6 days.</title>
        <authorList>
            <person name="Perner J."/>
            <person name="Ribeiro J.M.C."/>
        </authorList>
    </citation>
    <scope>NUCLEOTIDE SEQUENCE</scope>
    <source>
        <strain evidence="2">Semi-engorged</strain>
        <tissue evidence="2">Salivary glands</tissue>
    </source>
</reference>
<protein>
    <submittedName>
        <fullName evidence="2">Putative secreted protein</fullName>
    </submittedName>
</protein>
<organism evidence="2">
    <name type="scientific">Ixodes ricinus</name>
    <name type="common">Common tick</name>
    <name type="synonym">Acarus ricinus</name>
    <dbReference type="NCBI Taxonomy" id="34613"/>
    <lineage>
        <taxon>Eukaryota</taxon>
        <taxon>Metazoa</taxon>
        <taxon>Ecdysozoa</taxon>
        <taxon>Arthropoda</taxon>
        <taxon>Chelicerata</taxon>
        <taxon>Arachnida</taxon>
        <taxon>Acari</taxon>
        <taxon>Parasitiformes</taxon>
        <taxon>Ixodida</taxon>
        <taxon>Ixodoidea</taxon>
        <taxon>Ixodidae</taxon>
        <taxon>Ixodinae</taxon>
        <taxon>Ixodes</taxon>
    </lineage>
</organism>
<name>A0A6B0UCG6_IXORI</name>
<sequence length="92" mass="10272">MHSCFSTFSCSFLQWALVSSPTWFATCSEWFLASSALLSPASSCGSNPLPQMLSVLFVMSPAERLRNERWDRFTVDRRSFSFLSLCTSAGSL</sequence>
<proteinExistence type="predicted"/>